<dbReference type="GO" id="GO:0005737">
    <property type="term" value="C:cytoplasm"/>
    <property type="evidence" value="ECO:0007669"/>
    <property type="project" value="UniProtKB-ARBA"/>
</dbReference>
<feature type="compositionally biased region" description="Low complexity" evidence="2">
    <location>
        <begin position="279"/>
        <end position="291"/>
    </location>
</feature>
<evidence type="ECO:0000313" key="4">
    <source>
        <dbReference type="EMBL" id="KAL3788633.1"/>
    </source>
</evidence>
<organism evidence="4 5">
    <name type="scientific">Cyclotella atomus</name>
    <dbReference type="NCBI Taxonomy" id="382360"/>
    <lineage>
        <taxon>Eukaryota</taxon>
        <taxon>Sar</taxon>
        <taxon>Stramenopiles</taxon>
        <taxon>Ochrophyta</taxon>
        <taxon>Bacillariophyta</taxon>
        <taxon>Coscinodiscophyceae</taxon>
        <taxon>Thalassiosirophycidae</taxon>
        <taxon>Stephanodiscales</taxon>
        <taxon>Stephanodiscaceae</taxon>
        <taxon>Cyclotella</taxon>
    </lineage>
</organism>
<dbReference type="Gene3D" id="1.25.40.10">
    <property type="entry name" value="Tetratricopeptide repeat domain"/>
    <property type="match status" value="1"/>
</dbReference>
<feature type="compositionally biased region" description="Basic and acidic residues" evidence="2">
    <location>
        <begin position="292"/>
        <end position="302"/>
    </location>
</feature>
<sequence length="1521" mass="169347">MHGIEIVLHDDSSSTVVIQDNQDSSCRCVGKENSVIDSGSLVDATNEMSSRGQPPSIQQAAAITKAPLIVAANNAKNGLNITLAKLNNGTSTPRRPEIAKSFSGNSTSELQIDTSSPMSSGRDDEQGGAAPKEYSRRLVEYFVVVSSVPRLVAGRERVAVGDRKDGTTGDASDMPTTKQANHKSLTVGTANGQIPPPPSRAKSAGSTITPQVAARVDKRRGHLKESFRPGESVLPALSLSAPNVMIIDDDPDLDTPFIDESTVKAIHNSSSDASVQQGSVKSKSSKFSSISEQRKKLSEQTKKLGRQASGLHHQLESKIRSISIGRSFSGDLDKSPQQHDDADDSSFSSFSIDEHSPSSIPPSAAFQPSTSPTSQKRCLTPSTQSPLQQREGGASENIRMNNTFFASPEFNSDIDDCILEPVITAQYPPVDRPDQPLNPMLTHFCYPQGVENIVPIHEYRMPRIHHFCLTDSKGGKLYGTCLTVWEEFNINGKETVDNDDDISLASMREEDQERNYIECSINEPPSVRRHRRRSMNHKYYAPRVLCLLSTWPYLSAFRTYLAQLYRLVTTTTLMQAPLERYILNICEEVPAPPPGSFEVHLSILEASIRIWAPPADQPIPYVSVNYGVLFECLDISNVLFAWNTLALERKILLVSSQVSLLTVCAEILCSMIFPMRWSHLYIPVLPRFLTPMLDAPMPYLCGISRENFPLAVGDISDETVVVDLDRNLITMGTQTPDLPILPQRRKLKLEAALEKHAGQVFWKARGLTKANVEAIRLGGDENSIDEMLGRANAVWDEQLSVMDEAFYIAHSPDSMSILYDSDEVPQKQSRWDAVQEAFLRFYVAMLKDYRKFLPSSVEQKSWRASMNGSNDPRFLSDDFVASQRLDFQPFLEELVLTQQFDDFITRRIYNAGKAPDVTFFDQSIDAKKNRSKLRLKKTETPFLHSANAHRIMNRIDAIEPNKSDLPTQDTTGEYIYPTWPESFDGNLFGTPRPIPQIITAEFDRRAALASMLNENRGVVEESRQSGCYNPSPEATSFVLFFVMFNQVIGKDWDTFKKQHGNLLDEGFDQDAPSCEVAPAPWKPAINPPWMAGESFQSLHTNLRPQEQNETVVNESNAISAYNTCCIPDCDKFCTEKALDPTTYIGIPWGRNNLTSEAEVSANKSPLDEQFETEYMKARSVAQAQVDLGVNTLKMMRIRKLASEAITYKSLIEACGRCGIAHRATQLLEMMTQDGLSIDSEVYYCFMKAFSHGDTEATMSSHHADTLSEVSAYAPSGVSAISSNEQVLNRRGSCEESATIGSKLSKQSARFLGEINHAMTSSLEENRRAFKTARSKRMSRLFKQTLTKEKDVIVTKAVRTHLDLSNCILDDIYPGLVIATDSDTCPKCSCVLSQDSIIVGWTPCEVKDFSTTCPSCKHKFVPKFSVSCSLDSFEGSQGQGTTLFVDYLSPWVLLRQIKNRIAQSSGMEAIIDPVFRQGTGINATLWWNIIVTFKRFKIPYTFLLQGSFPDQQLIMPTLEDEM</sequence>
<feature type="region of interest" description="Disordered" evidence="2">
    <location>
        <begin position="268"/>
        <end position="397"/>
    </location>
</feature>
<feature type="compositionally biased region" description="Low complexity" evidence="2">
    <location>
        <begin position="320"/>
        <end position="330"/>
    </location>
</feature>
<dbReference type="InterPro" id="IPR002885">
    <property type="entry name" value="PPR_rpt"/>
</dbReference>
<evidence type="ECO:0000256" key="2">
    <source>
        <dbReference type="SAM" id="MobiDB-lite"/>
    </source>
</evidence>
<dbReference type="Proteomes" id="UP001530400">
    <property type="component" value="Unassembled WGS sequence"/>
</dbReference>
<feature type="compositionally biased region" description="Basic and acidic residues" evidence="2">
    <location>
        <begin position="331"/>
        <end position="340"/>
    </location>
</feature>
<dbReference type="Pfam" id="PF03455">
    <property type="entry name" value="dDENN"/>
    <property type="match status" value="1"/>
</dbReference>
<dbReference type="PROSITE" id="PS50211">
    <property type="entry name" value="DENN"/>
    <property type="match status" value="1"/>
</dbReference>
<dbReference type="Gene3D" id="3.40.50.11500">
    <property type="match status" value="1"/>
</dbReference>
<reference evidence="4 5" key="1">
    <citation type="submission" date="2024-10" db="EMBL/GenBank/DDBJ databases">
        <title>Updated reference genomes for cyclostephanoid diatoms.</title>
        <authorList>
            <person name="Roberts W.R."/>
            <person name="Alverson A.J."/>
        </authorList>
    </citation>
    <scope>NUCLEOTIDE SEQUENCE [LARGE SCALE GENOMIC DNA]</scope>
    <source>
        <strain evidence="4 5">AJA010-31</strain>
    </source>
</reference>
<feature type="region of interest" description="Disordered" evidence="2">
    <location>
        <begin position="85"/>
        <end position="131"/>
    </location>
</feature>
<feature type="compositionally biased region" description="Polar residues" evidence="2">
    <location>
        <begin position="366"/>
        <end position="388"/>
    </location>
</feature>
<dbReference type="InterPro" id="IPR005112">
    <property type="entry name" value="dDENN_dom"/>
</dbReference>
<dbReference type="PANTHER" id="PTHR12296:SF21">
    <property type="entry name" value="DENN DOMAIN-CONTAINING PROTEIN 3"/>
    <property type="match status" value="1"/>
</dbReference>
<dbReference type="InterPro" id="IPR005113">
    <property type="entry name" value="uDENN_dom"/>
</dbReference>
<dbReference type="InterPro" id="IPR051696">
    <property type="entry name" value="DENN_Domain_GEFs"/>
</dbReference>
<dbReference type="EMBL" id="JALLPJ020000557">
    <property type="protein sequence ID" value="KAL3788633.1"/>
    <property type="molecule type" value="Genomic_DNA"/>
</dbReference>
<feature type="domain" description="UDENN" evidence="3">
    <location>
        <begin position="403"/>
        <end position="914"/>
    </location>
</feature>
<dbReference type="InterPro" id="IPR043153">
    <property type="entry name" value="DENN_C"/>
</dbReference>
<keyword evidence="5" id="KW-1185">Reference proteome</keyword>
<feature type="compositionally biased region" description="Polar residues" evidence="2">
    <location>
        <begin position="102"/>
        <end position="119"/>
    </location>
</feature>
<accession>A0ABD3PKL4</accession>
<dbReference type="PANTHER" id="PTHR12296">
    <property type="entry name" value="DENN DOMAIN-CONTAINING PROTEIN 4"/>
    <property type="match status" value="1"/>
</dbReference>
<evidence type="ECO:0000313" key="5">
    <source>
        <dbReference type="Proteomes" id="UP001530400"/>
    </source>
</evidence>
<evidence type="ECO:0000259" key="3">
    <source>
        <dbReference type="PROSITE" id="PS50211"/>
    </source>
</evidence>
<dbReference type="InterPro" id="IPR001194">
    <property type="entry name" value="cDENN_dom"/>
</dbReference>
<dbReference type="Pfam" id="PF03456">
    <property type="entry name" value="uDENN"/>
    <property type="match status" value="1"/>
</dbReference>
<dbReference type="Gene3D" id="3.30.450.200">
    <property type="match status" value="1"/>
</dbReference>
<protein>
    <recommendedName>
        <fullName evidence="3">UDENN domain-containing protein</fullName>
    </recommendedName>
</protein>
<evidence type="ECO:0000256" key="1">
    <source>
        <dbReference type="PROSITE-ProRule" id="PRU00708"/>
    </source>
</evidence>
<dbReference type="SMART" id="SM00801">
    <property type="entry name" value="dDENN"/>
    <property type="match status" value="1"/>
</dbReference>
<feature type="region of interest" description="Disordered" evidence="2">
    <location>
        <begin position="187"/>
        <end position="209"/>
    </location>
</feature>
<dbReference type="InterPro" id="IPR037516">
    <property type="entry name" value="Tripartite_DENN"/>
</dbReference>
<feature type="compositionally biased region" description="Polar residues" evidence="2">
    <location>
        <begin position="268"/>
        <end position="278"/>
    </location>
</feature>
<dbReference type="SMART" id="SM00800">
    <property type="entry name" value="uDENN"/>
    <property type="match status" value="1"/>
</dbReference>
<dbReference type="PROSITE" id="PS51375">
    <property type="entry name" value="PPR"/>
    <property type="match status" value="1"/>
</dbReference>
<feature type="repeat" description="PPR" evidence="1">
    <location>
        <begin position="1203"/>
        <end position="1237"/>
    </location>
</feature>
<name>A0ABD3PKL4_9STRA</name>
<dbReference type="SMART" id="SM00799">
    <property type="entry name" value="DENN"/>
    <property type="match status" value="1"/>
</dbReference>
<dbReference type="InterPro" id="IPR011990">
    <property type="entry name" value="TPR-like_helical_dom_sf"/>
</dbReference>
<proteinExistence type="predicted"/>
<comment type="caution">
    <text evidence="4">The sequence shown here is derived from an EMBL/GenBank/DDBJ whole genome shotgun (WGS) entry which is preliminary data.</text>
</comment>
<dbReference type="Pfam" id="PF02141">
    <property type="entry name" value="DENN"/>
    <property type="match status" value="1"/>
</dbReference>
<gene>
    <name evidence="4" type="ORF">ACHAWO_011849</name>
</gene>